<dbReference type="AlphaFoldDB" id="A0A921IJP4"/>
<organism evidence="2 3">
    <name type="scientific">Subdoligranulum variabile</name>
    <dbReference type="NCBI Taxonomy" id="214851"/>
    <lineage>
        <taxon>Bacteria</taxon>
        <taxon>Bacillati</taxon>
        <taxon>Bacillota</taxon>
        <taxon>Clostridia</taxon>
        <taxon>Eubacteriales</taxon>
        <taxon>Oscillospiraceae</taxon>
        <taxon>Subdoligranulum</taxon>
    </lineage>
</organism>
<evidence type="ECO:0000256" key="1">
    <source>
        <dbReference type="SAM" id="Phobius"/>
    </source>
</evidence>
<dbReference type="EMBL" id="DYVE01000188">
    <property type="protein sequence ID" value="HJG28439.1"/>
    <property type="molecule type" value="Genomic_DNA"/>
</dbReference>
<feature type="transmembrane region" description="Helical" evidence="1">
    <location>
        <begin position="229"/>
        <end position="254"/>
    </location>
</feature>
<protein>
    <submittedName>
        <fullName evidence="2">Uncharacterized protein</fullName>
    </submittedName>
</protein>
<reference evidence="2" key="1">
    <citation type="journal article" date="2021" name="PeerJ">
        <title>Extensive microbial diversity within the chicken gut microbiome revealed by metagenomics and culture.</title>
        <authorList>
            <person name="Gilroy R."/>
            <person name="Ravi A."/>
            <person name="Getino M."/>
            <person name="Pursley I."/>
            <person name="Horton D.L."/>
            <person name="Alikhan N.F."/>
            <person name="Baker D."/>
            <person name="Gharbi K."/>
            <person name="Hall N."/>
            <person name="Watson M."/>
            <person name="Adriaenssens E.M."/>
            <person name="Foster-Nyarko E."/>
            <person name="Jarju S."/>
            <person name="Secka A."/>
            <person name="Antonio M."/>
            <person name="Oren A."/>
            <person name="Chaudhuri R.R."/>
            <person name="La Ragione R."/>
            <person name="Hildebrand F."/>
            <person name="Pallen M.J."/>
        </authorList>
    </citation>
    <scope>NUCLEOTIDE SEQUENCE</scope>
    <source>
        <strain evidence="2">ChiBcec21-2208</strain>
    </source>
</reference>
<evidence type="ECO:0000313" key="3">
    <source>
        <dbReference type="Proteomes" id="UP000782880"/>
    </source>
</evidence>
<name>A0A921IJP4_9FIRM</name>
<feature type="transmembrane region" description="Helical" evidence="1">
    <location>
        <begin position="314"/>
        <end position="336"/>
    </location>
</feature>
<comment type="caution">
    <text evidence="2">The sequence shown here is derived from an EMBL/GenBank/DDBJ whole genome shotgun (WGS) entry which is preliminary data.</text>
</comment>
<sequence>MTLVWWELKKILKRRMTKVLLALCLVLVVAESLSMGFANLGFGEQVEAPTWESRARSIQATRDAGAWHGPLTAETLLDARNDCRERLAKAEDLADAETFVQGDILYLAATVFTEEGIITWPDWPAQMTALDDGTLTGLYEAWDSAAEHRIQNSPASWQEPLRALKDRVRTPFTYDWVDGHYGELGMVDNLMFLVGLMLCAALAPVFCAEVRTGAYSVSHCTRCGRGRLAAAKVGAALLFAGGGFVVLMGVFVVIQVAMFGVRGLSASVQVASPQCLLPLTLGQTEALLLLCGLMSCLAGAAIAAALSARMESEFPVLLCLFGVLVFLRGLATIGLLRGLPNAVIQTLPFLTSLGELTGTVMITLPGGGAMLTALYRLAVQPLYLVVLLPLAWRAYVRRQVR</sequence>
<keyword evidence="1" id="KW-0812">Transmembrane</keyword>
<feature type="transmembrane region" description="Helical" evidence="1">
    <location>
        <begin position="286"/>
        <end position="307"/>
    </location>
</feature>
<feature type="transmembrane region" description="Helical" evidence="1">
    <location>
        <begin position="190"/>
        <end position="208"/>
    </location>
</feature>
<keyword evidence="1" id="KW-1133">Transmembrane helix</keyword>
<evidence type="ECO:0000313" key="2">
    <source>
        <dbReference type="EMBL" id="HJG28439.1"/>
    </source>
</evidence>
<dbReference type="Proteomes" id="UP000782880">
    <property type="component" value="Unassembled WGS sequence"/>
</dbReference>
<accession>A0A921IJP4</accession>
<keyword evidence="1" id="KW-0472">Membrane</keyword>
<feature type="transmembrane region" description="Helical" evidence="1">
    <location>
        <begin position="373"/>
        <end position="392"/>
    </location>
</feature>
<reference evidence="2" key="2">
    <citation type="submission" date="2021-09" db="EMBL/GenBank/DDBJ databases">
        <authorList>
            <person name="Gilroy R."/>
        </authorList>
    </citation>
    <scope>NUCLEOTIDE SEQUENCE</scope>
    <source>
        <strain evidence="2">ChiBcec21-2208</strain>
    </source>
</reference>
<gene>
    <name evidence="2" type="ORF">K8V20_07320</name>
</gene>
<proteinExistence type="predicted"/>